<proteinExistence type="predicted"/>
<dbReference type="EMBL" id="QICN01000004">
    <property type="protein sequence ID" value="PXV68474.1"/>
    <property type="molecule type" value="Genomic_DNA"/>
</dbReference>
<comment type="caution">
    <text evidence="1">The sequence shown here is derived from an EMBL/GenBank/DDBJ whole genome shotgun (WGS) entry which is preliminary data.</text>
</comment>
<dbReference type="OrthoDB" id="9808360at2"/>
<dbReference type="PROSITE" id="PS51197">
    <property type="entry name" value="HTH_RRF2_2"/>
    <property type="match status" value="1"/>
</dbReference>
<dbReference type="Pfam" id="PF02082">
    <property type="entry name" value="Rrf2"/>
    <property type="match status" value="1"/>
</dbReference>
<dbReference type="InterPro" id="IPR030489">
    <property type="entry name" value="TR_Rrf2-type_CS"/>
</dbReference>
<sequence>MLKLSKLADYATVLMTLVAREPQRLHSGLELAERSRLPAPTVAKLLKSLARGGLLQSLRGAHGGYRLARAPEHISVADIIAALEGPIGVTECATHPGGCTLESGCSTRANWRLINVAIRQALEAVSLAQMAAPPPAARDGEFPLTFHRPQALASPQNPA</sequence>
<dbReference type="RefSeq" id="WP_110264968.1">
    <property type="nucleotide sequence ID" value="NZ_CAKZQT010000022.1"/>
</dbReference>
<dbReference type="NCBIfam" id="TIGR02944">
    <property type="entry name" value="suf_reg_Xantho"/>
    <property type="match status" value="1"/>
</dbReference>
<reference evidence="1 2" key="1">
    <citation type="submission" date="2018-04" db="EMBL/GenBank/DDBJ databases">
        <title>Genomic Encyclopedia of Type Strains, Phase IV (KMG-IV): sequencing the most valuable type-strain genomes for metagenomic binning, comparative biology and taxonomic classification.</title>
        <authorList>
            <person name="Goeker M."/>
        </authorList>
    </citation>
    <scope>NUCLEOTIDE SEQUENCE [LARGE SCALE GENOMIC DNA]</scope>
    <source>
        <strain evidence="1 2">DSM 104150</strain>
    </source>
</reference>
<accession>A0A318EIC4</accession>
<evidence type="ECO:0000313" key="2">
    <source>
        <dbReference type="Proteomes" id="UP000248330"/>
    </source>
</evidence>
<dbReference type="InterPro" id="IPR000944">
    <property type="entry name" value="Tscrpt_reg_Rrf2"/>
</dbReference>
<dbReference type="GO" id="GO:0005829">
    <property type="term" value="C:cytosol"/>
    <property type="evidence" value="ECO:0007669"/>
    <property type="project" value="TreeGrafter"/>
</dbReference>
<dbReference type="PROSITE" id="PS01332">
    <property type="entry name" value="HTH_RRF2_1"/>
    <property type="match status" value="1"/>
</dbReference>
<name>A0A318EIC4_9GAMM</name>
<dbReference type="Proteomes" id="UP000248330">
    <property type="component" value="Unassembled WGS sequence"/>
</dbReference>
<dbReference type="PANTHER" id="PTHR33221">
    <property type="entry name" value="WINGED HELIX-TURN-HELIX TRANSCRIPTIONAL REGULATOR, RRF2 FAMILY"/>
    <property type="match status" value="1"/>
</dbReference>
<dbReference type="InterPro" id="IPR014290">
    <property type="entry name" value="SUF_FeS_clus_asmbl_reg"/>
</dbReference>
<organism evidence="1 2">
    <name type="scientific">Sinimarinibacterium flocculans</name>
    <dbReference type="NCBI Taxonomy" id="985250"/>
    <lineage>
        <taxon>Bacteria</taxon>
        <taxon>Pseudomonadati</taxon>
        <taxon>Pseudomonadota</taxon>
        <taxon>Gammaproteobacteria</taxon>
        <taxon>Nevskiales</taxon>
        <taxon>Nevskiaceae</taxon>
        <taxon>Sinimarinibacterium</taxon>
    </lineage>
</organism>
<dbReference type="NCBIfam" id="TIGR00738">
    <property type="entry name" value="rrf2_super"/>
    <property type="match status" value="1"/>
</dbReference>
<protein>
    <submittedName>
        <fullName evidence="1">BadM/Rrf2 family transcriptional regulator</fullName>
    </submittedName>
</protein>
<gene>
    <name evidence="1" type="ORF">C8D93_104172</name>
</gene>
<evidence type="ECO:0000313" key="1">
    <source>
        <dbReference type="EMBL" id="PXV68474.1"/>
    </source>
</evidence>
<keyword evidence="2" id="KW-1185">Reference proteome</keyword>
<dbReference type="PANTHER" id="PTHR33221:SF2">
    <property type="entry name" value="TRANSCRIPTIONAL REGULATOR"/>
    <property type="match status" value="1"/>
</dbReference>
<dbReference type="InterPro" id="IPR036390">
    <property type="entry name" value="WH_DNA-bd_sf"/>
</dbReference>
<dbReference type="AlphaFoldDB" id="A0A318EIC4"/>
<dbReference type="SUPFAM" id="SSF46785">
    <property type="entry name" value="Winged helix' DNA-binding domain"/>
    <property type="match status" value="1"/>
</dbReference>
<dbReference type="GO" id="GO:0003700">
    <property type="term" value="F:DNA-binding transcription factor activity"/>
    <property type="evidence" value="ECO:0007669"/>
    <property type="project" value="TreeGrafter"/>
</dbReference>
<dbReference type="Gene3D" id="1.10.10.10">
    <property type="entry name" value="Winged helix-like DNA-binding domain superfamily/Winged helix DNA-binding domain"/>
    <property type="match status" value="1"/>
</dbReference>
<dbReference type="InterPro" id="IPR036388">
    <property type="entry name" value="WH-like_DNA-bd_sf"/>
</dbReference>